<organism evidence="1 2">
    <name type="scientific">Halomicronema hongdechloris C2206</name>
    <dbReference type="NCBI Taxonomy" id="1641165"/>
    <lineage>
        <taxon>Bacteria</taxon>
        <taxon>Bacillati</taxon>
        <taxon>Cyanobacteriota</taxon>
        <taxon>Cyanophyceae</taxon>
        <taxon>Nodosilineales</taxon>
        <taxon>Nodosilineaceae</taxon>
        <taxon>Halomicronema</taxon>
    </lineage>
</organism>
<dbReference type="RefSeq" id="WP_080806200.1">
    <property type="nucleotide sequence ID" value="NZ_CP021983.2"/>
</dbReference>
<dbReference type="KEGG" id="hhg:XM38_011160"/>
<keyword evidence="2" id="KW-1185">Reference proteome</keyword>
<gene>
    <name evidence="1" type="primary">rutC</name>
    <name evidence="1" type="ORF">XM38_011160</name>
</gene>
<dbReference type="Pfam" id="PF01042">
    <property type="entry name" value="Ribonuc_L-PSP"/>
    <property type="match status" value="1"/>
</dbReference>
<dbReference type="GO" id="GO:0016491">
    <property type="term" value="F:oxidoreductase activity"/>
    <property type="evidence" value="ECO:0007669"/>
    <property type="project" value="UniProtKB-KW"/>
</dbReference>
<protein>
    <submittedName>
        <fullName evidence="1">Aminoacrylate peracid reductase RutC</fullName>
        <ecNumber evidence="1">1.-.-.-</ecNumber>
    </submittedName>
</protein>
<dbReference type="PANTHER" id="PTHR43857">
    <property type="entry name" value="BLR7761 PROTEIN"/>
    <property type="match status" value="1"/>
</dbReference>
<proteinExistence type="predicted"/>
<dbReference type="STRING" id="1641165.XM38_04360"/>
<dbReference type="AlphaFoldDB" id="A0A1Z3HIU4"/>
<dbReference type="EC" id="1.-.-.-" evidence="1"/>
<dbReference type="InterPro" id="IPR006175">
    <property type="entry name" value="YjgF/YER057c/UK114"/>
</dbReference>
<dbReference type="SUPFAM" id="SSF55298">
    <property type="entry name" value="YjgF-like"/>
    <property type="match status" value="1"/>
</dbReference>
<sequence length="136" mass="14636">MPFDRQLVSSGTPWETSVGYARAVRIGPHVWVSGTTATDAQGGIVAPGDGYGQTLRILSNVEQALMQVGAALTDVVRTRLYVTDIAQWQAIGQAHGEVFGQIRPAATMVEVSRLITPEMVVEIEVDAFIQRAVEAL</sequence>
<dbReference type="PANTHER" id="PTHR43857:SF1">
    <property type="entry name" value="YJGH FAMILY PROTEIN"/>
    <property type="match status" value="1"/>
</dbReference>
<dbReference type="Proteomes" id="UP000191901">
    <property type="component" value="Chromosome"/>
</dbReference>
<dbReference type="EMBL" id="CP021983">
    <property type="protein sequence ID" value="ASC70186.1"/>
    <property type="molecule type" value="Genomic_DNA"/>
</dbReference>
<keyword evidence="1" id="KW-0560">Oxidoreductase</keyword>
<dbReference type="Gene3D" id="3.30.1330.40">
    <property type="entry name" value="RutC-like"/>
    <property type="match status" value="1"/>
</dbReference>
<dbReference type="InterPro" id="IPR035959">
    <property type="entry name" value="RutC-like_sf"/>
</dbReference>
<evidence type="ECO:0000313" key="1">
    <source>
        <dbReference type="EMBL" id="ASC70186.1"/>
    </source>
</evidence>
<name>A0A1Z3HIU4_9CYAN</name>
<evidence type="ECO:0000313" key="2">
    <source>
        <dbReference type="Proteomes" id="UP000191901"/>
    </source>
</evidence>
<dbReference type="CDD" id="cd06154">
    <property type="entry name" value="YjgF_YER057c_UK114_like_6"/>
    <property type="match status" value="1"/>
</dbReference>
<accession>A0A1Z3HIU4</accession>
<dbReference type="OrthoDB" id="9799840at2"/>
<reference evidence="1 2" key="1">
    <citation type="journal article" date="2016" name="Biochim. Biophys. Acta">
        <title>Characterization of red-shifted phycobilisomes isolated from the chlorophyll f-containing cyanobacterium Halomicronema hongdechloris.</title>
        <authorList>
            <person name="Li Y."/>
            <person name="Lin Y."/>
            <person name="Garvey C.J."/>
            <person name="Birch D."/>
            <person name="Corkery R.W."/>
            <person name="Loughlin P.C."/>
            <person name="Scheer H."/>
            <person name="Willows R.D."/>
            <person name="Chen M."/>
        </authorList>
    </citation>
    <scope>NUCLEOTIDE SEQUENCE [LARGE SCALE GENOMIC DNA]</scope>
    <source>
        <strain evidence="1 2">C2206</strain>
    </source>
</reference>